<dbReference type="STRING" id="1267423.SAMN05216290_0972"/>
<keyword evidence="2 5" id="KW-0812">Transmembrane</keyword>
<evidence type="ECO:0000313" key="7">
    <source>
        <dbReference type="EMBL" id="SEV96858.1"/>
    </source>
</evidence>
<evidence type="ECO:0000256" key="5">
    <source>
        <dbReference type="SAM" id="Phobius"/>
    </source>
</evidence>
<feature type="transmembrane region" description="Helical" evidence="5">
    <location>
        <begin position="371"/>
        <end position="389"/>
    </location>
</feature>
<dbReference type="GO" id="GO:0016020">
    <property type="term" value="C:membrane"/>
    <property type="evidence" value="ECO:0007669"/>
    <property type="project" value="UniProtKB-SubCell"/>
</dbReference>
<keyword evidence="4 5" id="KW-0472">Membrane</keyword>
<feature type="transmembrane region" description="Helical" evidence="5">
    <location>
        <begin position="410"/>
        <end position="427"/>
    </location>
</feature>
<evidence type="ECO:0000259" key="6">
    <source>
        <dbReference type="Pfam" id="PF04932"/>
    </source>
</evidence>
<dbReference type="Proteomes" id="UP000199437">
    <property type="component" value="Unassembled WGS sequence"/>
</dbReference>
<evidence type="ECO:0000256" key="3">
    <source>
        <dbReference type="ARBA" id="ARBA00022989"/>
    </source>
</evidence>
<organism evidence="7 8">
    <name type="scientific">Roseivirga pacifica</name>
    <dbReference type="NCBI Taxonomy" id="1267423"/>
    <lineage>
        <taxon>Bacteria</taxon>
        <taxon>Pseudomonadati</taxon>
        <taxon>Bacteroidota</taxon>
        <taxon>Cytophagia</taxon>
        <taxon>Cytophagales</taxon>
        <taxon>Roseivirgaceae</taxon>
        <taxon>Roseivirga</taxon>
    </lineage>
</organism>
<feature type="domain" description="O-antigen ligase-related" evidence="6">
    <location>
        <begin position="253"/>
        <end position="387"/>
    </location>
</feature>
<reference evidence="8" key="1">
    <citation type="submission" date="2016-10" db="EMBL/GenBank/DDBJ databases">
        <authorList>
            <person name="Varghese N."/>
            <person name="Submissions S."/>
        </authorList>
    </citation>
    <scope>NUCLEOTIDE SEQUENCE [LARGE SCALE GENOMIC DNA]</scope>
    <source>
        <strain evidence="8">CGMCC 1.12402</strain>
    </source>
</reference>
<protein>
    <recommendedName>
        <fullName evidence="6">O-antigen ligase-related domain-containing protein</fullName>
    </recommendedName>
</protein>
<evidence type="ECO:0000256" key="1">
    <source>
        <dbReference type="ARBA" id="ARBA00004141"/>
    </source>
</evidence>
<feature type="transmembrane region" description="Helical" evidence="5">
    <location>
        <begin position="150"/>
        <end position="171"/>
    </location>
</feature>
<evidence type="ECO:0000313" key="8">
    <source>
        <dbReference type="Proteomes" id="UP000199437"/>
    </source>
</evidence>
<feature type="transmembrane region" description="Helical" evidence="5">
    <location>
        <begin position="248"/>
        <end position="279"/>
    </location>
</feature>
<evidence type="ECO:0000256" key="4">
    <source>
        <dbReference type="ARBA" id="ARBA00023136"/>
    </source>
</evidence>
<feature type="transmembrane region" description="Helical" evidence="5">
    <location>
        <begin position="65"/>
        <end position="83"/>
    </location>
</feature>
<feature type="transmembrane region" description="Helical" evidence="5">
    <location>
        <begin position="223"/>
        <end position="242"/>
    </location>
</feature>
<feature type="transmembrane region" description="Helical" evidence="5">
    <location>
        <begin position="95"/>
        <end position="114"/>
    </location>
</feature>
<dbReference type="InterPro" id="IPR007016">
    <property type="entry name" value="O-antigen_ligase-rel_domated"/>
</dbReference>
<evidence type="ECO:0000256" key="2">
    <source>
        <dbReference type="ARBA" id="ARBA00022692"/>
    </source>
</evidence>
<sequence length="471" mass="52975">MISLITLLLLGGPLAFLGYHCFKKIVFEGEVFYVVYFLVAFLSFNATLQIVVFDVTGSVEIAGAISYLKELFLLIAICSWLFYQRNIFTYEFRLYRYDYVALFFLAIVLAFYILPIGEASFANKTIYLKNLLVLALMYFLGRNAQINENHVVKLAHLILMIIVVAFPVALLEKLLYTHFQSVIGYTDYVIAKGGEPTGRFGLQYTFQASSGAKRFASIFASPLEMATVAILAISAAFILYRTNMRLRLLYVFAGIMAFCCLFFSFSRAPIAAFFLMLVYIGYLYGYWRYILGACVLMFFFILIPFFFGSQDLRFFIIDTITFADPSSMGHVLDWVIGIESMVTNPEGIGMATSGNAGGVDEALQVGGENQFIVFGVQFGVLGMLLYLWLTVKSITLSKKVFKSSTGKDQVVPFITTTFKVAFLLSLMTANAEIYNAVAYLSWWMVGYSIQRLSVLNHKSTESQQGLLTQQV</sequence>
<proteinExistence type="predicted"/>
<dbReference type="OrthoDB" id="817530at2"/>
<gene>
    <name evidence="7" type="ORF">SAMN05216290_0972</name>
</gene>
<comment type="subcellular location">
    <subcellularLocation>
        <location evidence="1">Membrane</location>
        <topology evidence="1">Multi-pass membrane protein</topology>
    </subcellularLocation>
</comment>
<accession>A0A1I0N7R0</accession>
<dbReference type="RefSeq" id="WP_090257373.1">
    <property type="nucleotide sequence ID" value="NZ_FOIR01000001.1"/>
</dbReference>
<feature type="transmembrane region" description="Helical" evidence="5">
    <location>
        <begin position="433"/>
        <end position="449"/>
    </location>
</feature>
<feature type="transmembrane region" description="Helical" evidence="5">
    <location>
        <begin position="286"/>
        <end position="307"/>
    </location>
</feature>
<feature type="transmembrane region" description="Helical" evidence="5">
    <location>
        <begin position="126"/>
        <end position="144"/>
    </location>
</feature>
<name>A0A1I0N7R0_9BACT</name>
<keyword evidence="3 5" id="KW-1133">Transmembrane helix</keyword>
<dbReference type="AlphaFoldDB" id="A0A1I0N7R0"/>
<dbReference type="Pfam" id="PF04932">
    <property type="entry name" value="Wzy_C"/>
    <property type="match status" value="1"/>
</dbReference>
<dbReference type="EMBL" id="FOIR01000001">
    <property type="protein sequence ID" value="SEV96858.1"/>
    <property type="molecule type" value="Genomic_DNA"/>
</dbReference>
<keyword evidence="8" id="KW-1185">Reference proteome</keyword>
<feature type="transmembrane region" description="Helical" evidence="5">
    <location>
        <begin position="33"/>
        <end position="53"/>
    </location>
</feature>
<dbReference type="GeneID" id="99985710"/>